<evidence type="ECO:0000256" key="1">
    <source>
        <dbReference type="ARBA" id="ARBA00004141"/>
    </source>
</evidence>
<keyword evidence="3 7" id="KW-0812">Transmembrane</keyword>
<keyword evidence="4 7" id="KW-1133">Transmembrane helix</keyword>
<feature type="transmembrane region" description="Helical" evidence="7">
    <location>
        <begin position="71"/>
        <end position="89"/>
    </location>
</feature>
<evidence type="ECO:0000256" key="5">
    <source>
        <dbReference type="ARBA" id="ARBA00023136"/>
    </source>
</evidence>
<keyword evidence="5 7" id="KW-0472">Membrane</keyword>
<dbReference type="RefSeq" id="WP_125174171.1">
    <property type="nucleotide sequence ID" value="NZ_JBHYBM010000130.1"/>
</dbReference>
<dbReference type="Pfam" id="PF03239">
    <property type="entry name" value="FTR1"/>
    <property type="match status" value="1"/>
</dbReference>
<evidence type="ECO:0000256" key="6">
    <source>
        <dbReference type="SAM" id="MobiDB-lite"/>
    </source>
</evidence>
<evidence type="ECO:0000256" key="2">
    <source>
        <dbReference type="ARBA" id="ARBA00008333"/>
    </source>
</evidence>
<evidence type="ECO:0000313" key="8">
    <source>
        <dbReference type="EMBL" id="RRQ03150.1"/>
    </source>
</evidence>
<feature type="transmembrane region" description="Helical" evidence="7">
    <location>
        <begin position="176"/>
        <end position="197"/>
    </location>
</feature>
<dbReference type="GO" id="GO:0015093">
    <property type="term" value="F:ferrous iron transmembrane transporter activity"/>
    <property type="evidence" value="ECO:0007669"/>
    <property type="project" value="TreeGrafter"/>
</dbReference>
<organism evidence="8 9">
    <name type="scientific">Corynebacterium bovis</name>
    <dbReference type="NCBI Taxonomy" id="36808"/>
    <lineage>
        <taxon>Bacteria</taxon>
        <taxon>Bacillati</taxon>
        <taxon>Actinomycetota</taxon>
        <taxon>Actinomycetes</taxon>
        <taxon>Mycobacteriales</taxon>
        <taxon>Corynebacteriaceae</taxon>
        <taxon>Corynebacterium</taxon>
    </lineage>
</organism>
<comment type="subcellular location">
    <subcellularLocation>
        <location evidence="1">Membrane</location>
        <topology evidence="1">Multi-pass membrane protein</topology>
    </subcellularLocation>
</comment>
<keyword evidence="9" id="KW-1185">Reference proteome</keyword>
<feature type="transmembrane region" description="Helical" evidence="7">
    <location>
        <begin position="242"/>
        <end position="260"/>
    </location>
</feature>
<dbReference type="EMBL" id="PQNQ01000023">
    <property type="protein sequence ID" value="RRQ03150.1"/>
    <property type="molecule type" value="Genomic_DNA"/>
</dbReference>
<feature type="transmembrane region" description="Helical" evidence="7">
    <location>
        <begin position="146"/>
        <end position="169"/>
    </location>
</feature>
<dbReference type="PANTHER" id="PTHR31632">
    <property type="entry name" value="IRON TRANSPORTER FTH1"/>
    <property type="match status" value="1"/>
</dbReference>
<comment type="similarity">
    <text evidence="2">Belongs to the oxidase-dependent Fe transporter (OFeT) (TC 9.A.10.1) family.</text>
</comment>
<gene>
    <name evidence="8" type="ORF">CXF42_08080</name>
</gene>
<dbReference type="AlphaFoldDB" id="A0A3R8QQ41"/>
<protein>
    <submittedName>
        <fullName evidence="8">Iron transporter</fullName>
    </submittedName>
</protein>
<evidence type="ECO:0000256" key="7">
    <source>
        <dbReference type="SAM" id="Phobius"/>
    </source>
</evidence>
<dbReference type="PANTHER" id="PTHR31632:SF2">
    <property type="entry name" value="PLASMA MEMBRANE IRON PERMEASE"/>
    <property type="match status" value="1"/>
</dbReference>
<evidence type="ECO:0000256" key="3">
    <source>
        <dbReference type="ARBA" id="ARBA00022692"/>
    </source>
</evidence>
<proteinExistence type="inferred from homology"/>
<accession>A0A3R8QQ41</accession>
<feature type="transmembrane region" description="Helical" evidence="7">
    <location>
        <begin position="6"/>
        <end position="26"/>
    </location>
</feature>
<reference evidence="8 9" key="1">
    <citation type="submission" date="2018-01" db="EMBL/GenBank/DDBJ databases">
        <title>Twenty Corynebacterium bovis Genomes.</title>
        <authorList>
            <person name="Gulvik C.A."/>
        </authorList>
    </citation>
    <scope>NUCLEOTIDE SEQUENCE [LARGE SCALE GENOMIC DNA]</scope>
    <source>
        <strain evidence="8 9">16-2004</strain>
    </source>
</reference>
<feature type="transmembrane region" description="Helical" evidence="7">
    <location>
        <begin position="109"/>
        <end position="126"/>
    </location>
</feature>
<name>A0A3R8QQ41_9CORY</name>
<dbReference type="Proteomes" id="UP000278422">
    <property type="component" value="Unassembled WGS sequence"/>
</dbReference>
<dbReference type="InterPro" id="IPR004923">
    <property type="entry name" value="FTR1/Fip1/EfeU"/>
</dbReference>
<comment type="caution">
    <text evidence="8">The sequence shown here is derived from an EMBL/GenBank/DDBJ whole genome shotgun (WGS) entry which is preliminary data.</text>
</comment>
<evidence type="ECO:0000313" key="9">
    <source>
        <dbReference type="Proteomes" id="UP000278422"/>
    </source>
</evidence>
<sequence length="300" mass="31539">MFYANALIDVREGLEATMVVIILAAYLTKTRQRRSLPWLWSGIIAALAVTVAVFLLIHYGTKTLTTTGQEIIGGVASLVTVALVSWMLLWMKGTGASIARELEGRLGDAVAVGPLAVALVAFIAVAREGIETALLVFDSFTSSFGVPFAGLATGVVISVIIGVLMYAGAIRVNLGLFFRVTGLLLIVVAAGILRYGVTDLQEANILPGLQTHAFDLSALIRPGTWYATILEGMFNIIPQPTVLAFIAWLAYLVVALPLFLRPAWTGSSSTPSPDRPAAAGTPTATGTATDPRAGTPTAQA</sequence>
<feature type="region of interest" description="Disordered" evidence="6">
    <location>
        <begin position="267"/>
        <end position="300"/>
    </location>
</feature>
<evidence type="ECO:0000256" key="4">
    <source>
        <dbReference type="ARBA" id="ARBA00022989"/>
    </source>
</evidence>
<feature type="transmembrane region" description="Helical" evidence="7">
    <location>
        <begin position="38"/>
        <end position="59"/>
    </location>
</feature>
<dbReference type="NCBIfam" id="NF041756">
    <property type="entry name" value="EfeU"/>
    <property type="match status" value="1"/>
</dbReference>
<feature type="compositionally biased region" description="Low complexity" evidence="6">
    <location>
        <begin position="275"/>
        <end position="300"/>
    </location>
</feature>
<dbReference type="GO" id="GO:0033573">
    <property type="term" value="C:high-affinity iron permease complex"/>
    <property type="evidence" value="ECO:0007669"/>
    <property type="project" value="InterPro"/>
</dbReference>